<protein>
    <recommendedName>
        <fullName evidence="4">SURP motif domain-containing protein</fullName>
    </recommendedName>
</protein>
<feature type="compositionally biased region" description="Acidic residues" evidence="1">
    <location>
        <begin position="268"/>
        <end position="278"/>
    </location>
</feature>
<accession>A0A067PC94</accession>
<feature type="region of interest" description="Disordered" evidence="1">
    <location>
        <begin position="98"/>
        <end position="129"/>
    </location>
</feature>
<feature type="compositionally biased region" description="Basic residues" evidence="1">
    <location>
        <begin position="1"/>
        <end position="18"/>
    </location>
</feature>
<feature type="region of interest" description="Disordered" evidence="1">
    <location>
        <begin position="256"/>
        <end position="347"/>
    </location>
</feature>
<feature type="compositionally biased region" description="Gly residues" evidence="1">
    <location>
        <begin position="257"/>
        <end position="266"/>
    </location>
</feature>
<sequence length="347" mass="38428">MYPSTRKRKHRPSSSKHSSRYEDSYPTPSSTWNNDPDPSLYIQAYEADLVRGPSASSAARSLEVSEGWIGDGLIRWDAGGTYDARLLLDALPTIRPSATSQSSHLHASPPSPTPSQSGWSDLPSDTEDTFFLSPQETQSYLSNKRLKLMEDSRQARLAALRSPSPPTSHSSKSIGREEWDQDEQPSEEQKALMKRTAQHLMDSDNPAQLEMRILANHGADERFGFLRGRWGNAWKLVQAVVRLERSGGAVKVKEEAGGLGLGGYGSGDSDDGEEEQVQEQEQQAATDEDQCNANEKIPRGEPSVQDKTEKEKDDEALKAARRAKAREWAEKRRATKQSETGVDSGCR</sequence>
<dbReference type="AlphaFoldDB" id="A0A067PC94"/>
<feature type="compositionally biased region" description="Basic and acidic residues" evidence="1">
    <location>
        <begin position="296"/>
        <end position="318"/>
    </location>
</feature>
<name>A0A067PC94_9AGAM</name>
<proteinExistence type="predicted"/>
<organism evidence="2 3">
    <name type="scientific">Jaapia argillacea MUCL 33604</name>
    <dbReference type="NCBI Taxonomy" id="933084"/>
    <lineage>
        <taxon>Eukaryota</taxon>
        <taxon>Fungi</taxon>
        <taxon>Dikarya</taxon>
        <taxon>Basidiomycota</taxon>
        <taxon>Agaricomycotina</taxon>
        <taxon>Agaricomycetes</taxon>
        <taxon>Agaricomycetidae</taxon>
        <taxon>Jaapiales</taxon>
        <taxon>Jaapiaceae</taxon>
        <taxon>Jaapia</taxon>
    </lineage>
</organism>
<dbReference type="Proteomes" id="UP000027265">
    <property type="component" value="Unassembled WGS sequence"/>
</dbReference>
<gene>
    <name evidence="2" type="ORF">JAAARDRAFT_702311</name>
</gene>
<reference evidence="3" key="1">
    <citation type="journal article" date="2014" name="Proc. Natl. Acad. Sci. U.S.A.">
        <title>Extensive sampling of basidiomycete genomes demonstrates inadequacy of the white-rot/brown-rot paradigm for wood decay fungi.</title>
        <authorList>
            <person name="Riley R."/>
            <person name="Salamov A.A."/>
            <person name="Brown D.W."/>
            <person name="Nagy L.G."/>
            <person name="Floudas D."/>
            <person name="Held B.W."/>
            <person name="Levasseur A."/>
            <person name="Lombard V."/>
            <person name="Morin E."/>
            <person name="Otillar R."/>
            <person name="Lindquist E.A."/>
            <person name="Sun H."/>
            <person name="LaButti K.M."/>
            <person name="Schmutz J."/>
            <person name="Jabbour D."/>
            <person name="Luo H."/>
            <person name="Baker S.E."/>
            <person name="Pisabarro A.G."/>
            <person name="Walton J.D."/>
            <person name="Blanchette R.A."/>
            <person name="Henrissat B."/>
            <person name="Martin F."/>
            <person name="Cullen D."/>
            <person name="Hibbett D.S."/>
            <person name="Grigoriev I.V."/>
        </authorList>
    </citation>
    <scope>NUCLEOTIDE SEQUENCE [LARGE SCALE GENOMIC DNA]</scope>
    <source>
        <strain evidence="3">MUCL 33604</strain>
    </source>
</reference>
<evidence type="ECO:0000313" key="2">
    <source>
        <dbReference type="EMBL" id="KDQ52528.1"/>
    </source>
</evidence>
<evidence type="ECO:0000256" key="1">
    <source>
        <dbReference type="SAM" id="MobiDB-lite"/>
    </source>
</evidence>
<feature type="compositionally biased region" description="Polar residues" evidence="1">
    <location>
        <begin position="26"/>
        <end position="36"/>
    </location>
</feature>
<dbReference type="HOGENOM" id="CLU_055486_0_0_1"/>
<feature type="region of interest" description="Disordered" evidence="1">
    <location>
        <begin position="1"/>
        <end position="38"/>
    </location>
</feature>
<feature type="region of interest" description="Disordered" evidence="1">
    <location>
        <begin position="158"/>
        <end position="193"/>
    </location>
</feature>
<evidence type="ECO:0008006" key="4">
    <source>
        <dbReference type="Google" id="ProtNLM"/>
    </source>
</evidence>
<keyword evidence="3" id="KW-1185">Reference proteome</keyword>
<dbReference type="InParanoid" id="A0A067PC94"/>
<dbReference type="STRING" id="933084.A0A067PC94"/>
<dbReference type="EMBL" id="KL197739">
    <property type="protein sequence ID" value="KDQ52528.1"/>
    <property type="molecule type" value="Genomic_DNA"/>
</dbReference>
<evidence type="ECO:0000313" key="3">
    <source>
        <dbReference type="Proteomes" id="UP000027265"/>
    </source>
</evidence>
<dbReference type="OrthoDB" id="2552978at2759"/>